<feature type="region of interest" description="Disordered" evidence="1">
    <location>
        <begin position="38"/>
        <end position="59"/>
    </location>
</feature>
<protein>
    <recommendedName>
        <fullName evidence="5">Secreted protein</fullName>
    </recommendedName>
</protein>
<reference evidence="3 4" key="1">
    <citation type="journal article" date="2024" name="J Genomics">
        <title>Draft genome sequencing and assembly of Favolaschia claudopus CIRM-BRFM 2984 isolated from oak limbs.</title>
        <authorList>
            <person name="Navarro D."/>
            <person name="Drula E."/>
            <person name="Chaduli D."/>
            <person name="Cazenave R."/>
            <person name="Ahrendt S."/>
            <person name="Wang J."/>
            <person name="Lipzen A."/>
            <person name="Daum C."/>
            <person name="Barry K."/>
            <person name="Grigoriev I.V."/>
            <person name="Favel A."/>
            <person name="Rosso M.N."/>
            <person name="Martin F."/>
        </authorList>
    </citation>
    <scope>NUCLEOTIDE SEQUENCE [LARGE SCALE GENOMIC DNA]</scope>
    <source>
        <strain evidence="3 4">CIRM-BRFM 2984</strain>
    </source>
</reference>
<keyword evidence="4" id="KW-1185">Reference proteome</keyword>
<feature type="chain" id="PRO_5043877930" description="Secreted protein" evidence="2">
    <location>
        <begin position="23"/>
        <end position="212"/>
    </location>
</feature>
<evidence type="ECO:0000313" key="4">
    <source>
        <dbReference type="Proteomes" id="UP001362999"/>
    </source>
</evidence>
<dbReference type="AlphaFoldDB" id="A0AAW0E6T6"/>
<accession>A0AAW0E6T6</accession>
<keyword evidence="2" id="KW-0732">Signal</keyword>
<comment type="caution">
    <text evidence="3">The sequence shown here is derived from an EMBL/GenBank/DDBJ whole genome shotgun (WGS) entry which is preliminary data.</text>
</comment>
<proteinExistence type="predicted"/>
<name>A0AAW0E6T6_9AGAR</name>
<sequence length="212" mass="23637">MPQASMILACTTFWSTSPSSWAAFSSVACISWVDPTSRHGEQASQQNDTENSDEEKQASSASPFHFTRGSVNTSPGAAHSLGTALARTSTTGVCQSIGYDLWSWARLFWFEGIVLFYHPGHPPSLLHLWFVKSAFYQPCIFPRLSFPPRSFILARSFSSVISQHSKLALVSLRGPLARRLGKVKFIGKGVRRRATQAVCHTRENPNHRRLRE</sequence>
<evidence type="ECO:0008006" key="5">
    <source>
        <dbReference type="Google" id="ProtNLM"/>
    </source>
</evidence>
<evidence type="ECO:0000256" key="2">
    <source>
        <dbReference type="SAM" id="SignalP"/>
    </source>
</evidence>
<dbReference type="EMBL" id="JAWWNJ010000002">
    <property type="protein sequence ID" value="KAK7061317.1"/>
    <property type="molecule type" value="Genomic_DNA"/>
</dbReference>
<dbReference type="Proteomes" id="UP001362999">
    <property type="component" value="Unassembled WGS sequence"/>
</dbReference>
<gene>
    <name evidence="3" type="ORF">R3P38DRAFT_652430</name>
</gene>
<organism evidence="3 4">
    <name type="scientific">Favolaschia claudopus</name>
    <dbReference type="NCBI Taxonomy" id="2862362"/>
    <lineage>
        <taxon>Eukaryota</taxon>
        <taxon>Fungi</taxon>
        <taxon>Dikarya</taxon>
        <taxon>Basidiomycota</taxon>
        <taxon>Agaricomycotina</taxon>
        <taxon>Agaricomycetes</taxon>
        <taxon>Agaricomycetidae</taxon>
        <taxon>Agaricales</taxon>
        <taxon>Marasmiineae</taxon>
        <taxon>Mycenaceae</taxon>
        <taxon>Favolaschia</taxon>
    </lineage>
</organism>
<evidence type="ECO:0000313" key="3">
    <source>
        <dbReference type="EMBL" id="KAK7061317.1"/>
    </source>
</evidence>
<evidence type="ECO:0000256" key="1">
    <source>
        <dbReference type="SAM" id="MobiDB-lite"/>
    </source>
</evidence>
<feature type="signal peptide" evidence="2">
    <location>
        <begin position="1"/>
        <end position="22"/>
    </location>
</feature>